<dbReference type="AlphaFoldDB" id="A0A0F0CJU8"/>
<evidence type="ECO:0000313" key="6">
    <source>
        <dbReference type="EMBL" id="KJJ83603.1"/>
    </source>
</evidence>
<reference evidence="6 7" key="1">
    <citation type="submission" date="2015-02" db="EMBL/GenBank/DDBJ databases">
        <title>Single-cell genomics of uncultivated deep-branching MTB reveals a conserved set of magnetosome genes.</title>
        <authorList>
            <person name="Kolinko S."/>
            <person name="Richter M."/>
            <person name="Glockner F.O."/>
            <person name="Brachmann A."/>
            <person name="Schuler D."/>
        </authorList>
    </citation>
    <scope>NUCLEOTIDE SEQUENCE [LARGE SCALE GENOMIC DNA]</scope>
    <source>
        <strain evidence="6">SKK-01</strain>
    </source>
</reference>
<evidence type="ECO:0000256" key="2">
    <source>
        <dbReference type="ARBA" id="ARBA00022670"/>
    </source>
</evidence>
<keyword evidence="4 5" id="KW-0720">Serine protease</keyword>
<dbReference type="InterPro" id="IPR015500">
    <property type="entry name" value="Peptidase_S8_subtilisin-rel"/>
</dbReference>
<evidence type="ECO:0000256" key="3">
    <source>
        <dbReference type="ARBA" id="ARBA00022801"/>
    </source>
</evidence>
<comment type="caution">
    <text evidence="6">The sequence shown here is derived from an EMBL/GenBank/DDBJ whole genome shotgun (WGS) entry which is preliminary data.</text>
</comment>
<dbReference type="GO" id="GO:0006508">
    <property type="term" value="P:proteolysis"/>
    <property type="evidence" value="ECO:0007669"/>
    <property type="project" value="UniProtKB-KW"/>
</dbReference>
<evidence type="ECO:0000256" key="5">
    <source>
        <dbReference type="PROSITE-ProRule" id="PRU01240"/>
    </source>
</evidence>
<organism evidence="6 7">
    <name type="scientific">Candidatus Omnitrophus magneticus</name>
    <dbReference type="NCBI Taxonomy" id="1609969"/>
    <lineage>
        <taxon>Bacteria</taxon>
        <taxon>Pseudomonadati</taxon>
        <taxon>Candidatus Omnitrophota</taxon>
        <taxon>Candidatus Omnitrophus</taxon>
    </lineage>
</organism>
<dbReference type="GO" id="GO:0004252">
    <property type="term" value="F:serine-type endopeptidase activity"/>
    <property type="evidence" value="ECO:0007669"/>
    <property type="project" value="UniProtKB-UniRule"/>
</dbReference>
<dbReference type="InterPro" id="IPR023827">
    <property type="entry name" value="Peptidase_S8_Asp-AS"/>
</dbReference>
<keyword evidence="7" id="KW-1185">Reference proteome</keyword>
<keyword evidence="3 5" id="KW-0378">Hydrolase</keyword>
<gene>
    <name evidence="6" type="ORF">OMAG_002533</name>
</gene>
<evidence type="ECO:0000313" key="7">
    <source>
        <dbReference type="Proteomes" id="UP000033428"/>
    </source>
</evidence>
<dbReference type="EC" id="3.4.-.-" evidence="6"/>
<proteinExistence type="inferred from homology"/>
<feature type="active site" description="Charge relay system" evidence="5">
    <location>
        <position position="974"/>
    </location>
</feature>
<dbReference type="InterPro" id="IPR050131">
    <property type="entry name" value="Peptidase_S8_subtilisin-like"/>
</dbReference>
<protein>
    <submittedName>
        <fullName evidence="6">Peptidase S8 and S53, subtilisin, kexin, sedolisin domain protein</fullName>
        <ecNumber evidence="6">3.4.-.-</ecNumber>
    </submittedName>
</protein>
<dbReference type="PANTHER" id="PTHR43806:SF11">
    <property type="entry name" value="CEREVISIN-RELATED"/>
    <property type="match status" value="1"/>
</dbReference>
<dbReference type="PANTHER" id="PTHR43806">
    <property type="entry name" value="PEPTIDASE S8"/>
    <property type="match status" value="1"/>
</dbReference>
<feature type="active site" description="Charge relay system" evidence="5">
    <location>
        <position position="1120"/>
    </location>
</feature>
<dbReference type="Proteomes" id="UP000033428">
    <property type="component" value="Unassembled WGS sequence"/>
</dbReference>
<dbReference type="PROSITE" id="PS51892">
    <property type="entry name" value="SUBTILASE"/>
    <property type="match status" value="1"/>
</dbReference>
<dbReference type="EMBL" id="JYNY01000527">
    <property type="protein sequence ID" value="KJJ83603.1"/>
    <property type="molecule type" value="Genomic_DNA"/>
</dbReference>
<dbReference type="SUPFAM" id="SSF52743">
    <property type="entry name" value="Subtilisin-like"/>
    <property type="match status" value="1"/>
</dbReference>
<evidence type="ECO:0000256" key="1">
    <source>
        <dbReference type="ARBA" id="ARBA00011073"/>
    </source>
</evidence>
<name>A0A0F0CJU8_9BACT</name>
<keyword evidence="2 5" id="KW-0645">Protease</keyword>
<accession>A0A0F0CJU8</accession>
<dbReference type="InterPro" id="IPR036852">
    <property type="entry name" value="Peptidase_S8/S53_dom_sf"/>
</dbReference>
<sequence length="1233" mass="137935">MVKKKIYYANADYSNALSPNFTTYVRIYEYDASGNQTELYTYYNDATNYLESTTHASADGSGNVYYHYINENYNSQGYGRLDYQVLANADTDGAIGYYYEYHGATGVVKKKISYANANYSNPLIPSMSIPIRVTEYDASGNLINAYTYYNDATHYLESVTLASADTYGNVYYHYYNENYASQGYGRIDYQVLNTADTDGASGYWYDYHGVTNVVKKKISYANADYSNALSPNFTTYVRIYEYDASGNQTAQYTYYGDGTNYLESATHSGPDAFGNVYYHYYNENYNAQGYGRVDYQVLGSPDTYGASGYWYEYHGATGVVKKKISYANADYSNALSPNFTTYVRIYEYDASGNQTAQYTYYGDGTNYLESTTLPSADGSGNLYYHYKNENYASQGYGRLDYQVLASADSDGATGYYYEYNGATNVVKKKISYANANYSNPLSPSFTTMLRVFEYDTSGNLTKKYSYYNDGTNYLESQTLTSADTFGNKYYHYINENYNAQGYGRVDKQAANSNDSDGAIAYYYEYHTGTNTIKKKISYASVDYSSPGNPILTTMLRIFEYDSSSNLFVKYSYYNDGTNYLESSTLSSQDGSGNIYYHYINENYASQGYGRLDYQVLNSSQTYASYTYKGIYYEYNGATNTVSRKVYYNSASYTNPSSPSFTNRIADFYYDASGNETESYTYFYPSGYRESKKLVTPEADGTSYYYYYNENFNSQGYGRVKYQILNTADTDGAMGYYYEYYGGTNTVRKKISYVNAGYANPSSPIASTMLRVREYDTFGQLAKTFSYYNDAANLIESQTLQVADAYTNYYYHYINENYNNRGYGRIDKQVGSALDTDNAIAYEYQYHPGTEILSQKDCYGTADYTDPENPVFSDLKVTYFYDTSGNLITEDTIRYTLLSSYDATIKVNSDFGNAVSKENFINYSFGDGDDVTIALLDSGIDLNVLDIDILGGYDFAGTDYTKGLTDADYSDIIGHGTLTASVIKGNNGEGIASEADILAVKIFDDNGQTSSKIVSDAIYYALENGARILAMPFTIFPISSELEKALDYAVNKGAILVSAAGNNGTEIEETSLAAYSNAITVGALDSDGSKASWSNYGSEIDLYAPWDVITLEGKEGAMGTSFSVAFIAGLTADIISTNSEITNDEILQTLKEIIDGSYENTDSIDGDIEMDFLSGVMEESEVKLITPISSQETARIQGVNMEEALSKNEVIQQNYSEFGGYNLIVDQKTNFEQK</sequence>
<evidence type="ECO:0000256" key="4">
    <source>
        <dbReference type="ARBA" id="ARBA00022825"/>
    </source>
</evidence>
<feature type="active site" description="Charge relay system" evidence="5">
    <location>
        <position position="936"/>
    </location>
</feature>
<dbReference type="PRINTS" id="PR00723">
    <property type="entry name" value="SUBTILISIN"/>
</dbReference>
<dbReference type="PROSITE" id="PS00136">
    <property type="entry name" value="SUBTILASE_ASP"/>
    <property type="match status" value="1"/>
</dbReference>
<comment type="similarity">
    <text evidence="1 5">Belongs to the peptidase S8 family.</text>
</comment>
<dbReference type="Gene3D" id="3.40.50.200">
    <property type="entry name" value="Peptidase S8/S53 domain"/>
    <property type="match status" value="1"/>
</dbReference>